<sequence length="381" mass="43805">MDPSIYAASVVQYDSYPAISSYVSFLEEGSAQGYVSNPLPNLVGEEKQDSPFSLPLRNFIYPEALLYADMDFAFSFALQEPAYMWAFPTGEYPAGQVFFSSYLTPRLIGNYNIGVWDAPGLEYFFYRRPECFIYALYSKDFTEEGQIPQTQILLHRDKDRLSRKKFVDEVKTTQADGLDLFISWNPDVKQSILMALKTVKAGGSVLIRVFDPSPNHLSLLPECFENMYLFKPMLLSPFTRERFLYLERKKDVSCLEQIALIEQDKVKTRPEVQDWIEYENSNLNQYAQDVQEGKYFAISSSKCYIKWNLPDHDPPNESAFRSCPDNIPYQSLDAAGRKDNTIAFAETRNHNLYLAQPSYAGGWEYVTTISKRDTCPLNYIS</sequence>
<gene>
    <name evidence="1" type="ORF">BQ3484_381</name>
</gene>
<dbReference type="Gene3D" id="3.40.50.12760">
    <property type="match status" value="1"/>
</dbReference>
<name>A0A1M7XUU0_9VIRU</name>
<accession>A0A1M7XUU0</accession>
<proteinExistence type="predicted"/>
<evidence type="ECO:0000313" key="1">
    <source>
        <dbReference type="EMBL" id="SHO33449.1"/>
    </source>
</evidence>
<dbReference type="GeneID" id="30523353"/>
<dbReference type="Proteomes" id="UP000201465">
    <property type="component" value="Segment"/>
</dbReference>
<evidence type="ECO:0000313" key="2">
    <source>
        <dbReference type="Proteomes" id="UP000201465"/>
    </source>
</evidence>
<protein>
    <submittedName>
        <fullName evidence="1">Uncharacterized protein</fullName>
    </submittedName>
</protein>
<dbReference type="KEGG" id="vg:30523353"/>
<dbReference type="OrthoDB" id="19153at10239"/>
<reference evidence="1 2" key="1">
    <citation type="submission" date="2016-11" db="EMBL/GenBank/DDBJ databases">
        <authorList>
            <consortium name="Urmite Genomes"/>
        </authorList>
    </citation>
    <scope>NUCLEOTIDE SEQUENCE [LARGE SCALE GENOMIC DNA]</scope>
    <source>
        <strain evidence="1 2">A11</strain>
    </source>
</reference>
<organism evidence="1 2">
    <name type="scientific">Cedratvirus A11</name>
    <dbReference type="NCBI Taxonomy" id="1903266"/>
    <lineage>
        <taxon>Viruses</taxon>
        <taxon>Pithoviruses</taxon>
        <taxon>Orthocedratvirinae</taxon>
        <taxon>Alphacedratvirus</taxon>
        <taxon>Alphacedratvirus aljazairmassiliense</taxon>
    </lineage>
</organism>
<keyword evidence="2" id="KW-1185">Reference proteome</keyword>
<dbReference type="EMBL" id="LT671577">
    <property type="protein sequence ID" value="SHO33449.1"/>
    <property type="molecule type" value="Genomic_DNA"/>
</dbReference>
<dbReference type="RefSeq" id="YP_009329321.1">
    <property type="nucleotide sequence ID" value="NC_032108.1"/>
</dbReference>